<protein>
    <submittedName>
        <fullName evidence="1">Uncharacterized protein</fullName>
    </submittedName>
</protein>
<dbReference type="AlphaFoldDB" id="A0A1Q9C9Q0"/>
<accession>A0A1Q9C9Q0</accession>
<evidence type="ECO:0000313" key="2">
    <source>
        <dbReference type="Proteomes" id="UP000186817"/>
    </source>
</evidence>
<gene>
    <name evidence="1" type="ORF">AK812_SmicGene40121</name>
</gene>
<name>A0A1Q9C9Q0_SYMMI</name>
<dbReference type="Proteomes" id="UP000186817">
    <property type="component" value="Unassembled WGS sequence"/>
</dbReference>
<dbReference type="EMBL" id="LSRX01001468">
    <property type="protein sequence ID" value="OLP79577.1"/>
    <property type="molecule type" value="Genomic_DNA"/>
</dbReference>
<reference evidence="1 2" key="1">
    <citation type="submission" date="2016-02" db="EMBL/GenBank/DDBJ databases">
        <title>Genome analysis of coral dinoflagellate symbionts highlights evolutionary adaptations to a symbiotic lifestyle.</title>
        <authorList>
            <person name="Aranda M."/>
            <person name="Li Y."/>
            <person name="Liew Y.J."/>
            <person name="Baumgarten S."/>
            <person name="Simakov O."/>
            <person name="Wilson M."/>
            <person name="Piel J."/>
            <person name="Ashoor H."/>
            <person name="Bougouffa S."/>
            <person name="Bajic V.B."/>
            <person name="Ryu T."/>
            <person name="Ravasi T."/>
            <person name="Bayer T."/>
            <person name="Micklem G."/>
            <person name="Kim H."/>
            <person name="Bhak J."/>
            <person name="Lajeunesse T.C."/>
            <person name="Voolstra C.R."/>
        </authorList>
    </citation>
    <scope>NUCLEOTIDE SEQUENCE [LARGE SCALE GENOMIC DNA]</scope>
    <source>
        <strain evidence="1 2">CCMP2467</strain>
    </source>
</reference>
<proteinExistence type="predicted"/>
<keyword evidence="2" id="KW-1185">Reference proteome</keyword>
<comment type="caution">
    <text evidence="1">The sequence shown here is derived from an EMBL/GenBank/DDBJ whole genome shotgun (WGS) entry which is preliminary data.</text>
</comment>
<organism evidence="1 2">
    <name type="scientific">Symbiodinium microadriaticum</name>
    <name type="common">Dinoflagellate</name>
    <name type="synonym">Zooxanthella microadriatica</name>
    <dbReference type="NCBI Taxonomy" id="2951"/>
    <lineage>
        <taxon>Eukaryota</taxon>
        <taxon>Sar</taxon>
        <taxon>Alveolata</taxon>
        <taxon>Dinophyceae</taxon>
        <taxon>Suessiales</taxon>
        <taxon>Symbiodiniaceae</taxon>
        <taxon>Symbiodinium</taxon>
    </lineage>
</organism>
<dbReference type="OrthoDB" id="489340at2759"/>
<evidence type="ECO:0000313" key="1">
    <source>
        <dbReference type="EMBL" id="OLP79577.1"/>
    </source>
</evidence>
<sequence length="251" mass="27780">MFAAVATPAASGQRCDLPADGDLEIHPTMADFIRSMSNIVEDCLLSVGGCKRKGAQEIAKTPCFSYHKIDRPAEFAIALQRCEEHNSFLVSIETSEEDLRCTPLTYPDAKSKKSKDEILQAELDKMQQTVMGLKQALTSFPDMPQKFGYDIGKVDRSLASLVKQSKEANAYDKQTDFTKLVIEVTAVRDCVKAATKYLPAGGLPMKKHSEAFMTAFGDATEKCPQVLDFFPASVRVQFAELGLVKQLRQRK</sequence>